<dbReference type="InterPro" id="IPR018109">
    <property type="entry name" value="Folylpolyglutamate_synth_CS"/>
</dbReference>
<evidence type="ECO:0000256" key="4">
    <source>
        <dbReference type="ARBA" id="ARBA00022741"/>
    </source>
</evidence>
<keyword evidence="2" id="KW-0436">Ligase</keyword>
<comment type="caution">
    <text evidence="8">The sequence shown here is derived from an EMBL/GenBank/DDBJ whole genome shotgun (WGS) entry which is preliminary data.</text>
</comment>
<dbReference type="PROSITE" id="PS01012">
    <property type="entry name" value="FOLYLPOLYGLU_SYNT_2"/>
    <property type="match status" value="1"/>
</dbReference>
<dbReference type="GO" id="GO:0005524">
    <property type="term" value="F:ATP binding"/>
    <property type="evidence" value="ECO:0007669"/>
    <property type="project" value="UniProtKB-KW"/>
</dbReference>
<dbReference type="STRING" id="1797737.A2196_03730"/>
<name>A0A1F5HDW0_9BACT</name>
<dbReference type="GO" id="GO:0008841">
    <property type="term" value="F:dihydrofolate synthase activity"/>
    <property type="evidence" value="ECO:0007669"/>
    <property type="project" value="TreeGrafter"/>
</dbReference>
<evidence type="ECO:0000256" key="6">
    <source>
        <dbReference type="ARBA" id="ARBA00022842"/>
    </source>
</evidence>
<evidence type="ECO:0000256" key="2">
    <source>
        <dbReference type="ARBA" id="ARBA00022598"/>
    </source>
</evidence>
<dbReference type="SUPFAM" id="SSF53244">
    <property type="entry name" value="MurD-like peptide ligases, peptide-binding domain"/>
    <property type="match status" value="1"/>
</dbReference>
<evidence type="ECO:0000259" key="7">
    <source>
        <dbReference type="Pfam" id="PF08245"/>
    </source>
</evidence>
<evidence type="ECO:0000313" key="9">
    <source>
        <dbReference type="Proteomes" id="UP000176751"/>
    </source>
</evidence>
<feature type="domain" description="Mur ligase central" evidence="7">
    <location>
        <begin position="192"/>
        <end position="309"/>
    </location>
</feature>
<evidence type="ECO:0000313" key="8">
    <source>
        <dbReference type="EMBL" id="OGE02266.1"/>
    </source>
</evidence>
<organism evidence="8 9">
    <name type="scientific">Candidatus Curtissbacteria bacterium RIFOXYA1_FULL_41_14</name>
    <dbReference type="NCBI Taxonomy" id="1797737"/>
    <lineage>
        <taxon>Bacteria</taxon>
        <taxon>Candidatus Curtissiibacteriota</taxon>
    </lineage>
</organism>
<keyword evidence="4" id="KW-0547">Nucleotide-binding</keyword>
<dbReference type="Gene3D" id="3.90.190.20">
    <property type="entry name" value="Mur ligase, C-terminal domain"/>
    <property type="match status" value="1"/>
</dbReference>
<keyword evidence="5" id="KW-0067">ATP-binding</keyword>
<reference evidence="8 9" key="1">
    <citation type="journal article" date="2016" name="Nat. Commun.">
        <title>Thousands of microbial genomes shed light on interconnected biogeochemical processes in an aquifer system.</title>
        <authorList>
            <person name="Anantharaman K."/>
            <person name="Brown C.T."/>
            <person name="Hug L.A."/>
            <person name="Sharon I."/>
            <person name="Castelle C.J."/>
            <person name="Probst A.J."/>
            <person name="Thomas B.C."/>
            <person name="Singh A."/>
            <person name="Wilkins M.J."/>
            <person name="Karaoz U."/>
            <person name="Brodie E.L."/>
            <person name="Williams K.H."/>
            <person name="Hubbard S.S."/>
            <person name="Banfield J.F."/>
        </authorList>
    </citation>
    <scope>NUCLEOTIDE SEQUENCE [LARGE SCALE GENOMIC DNA]</scope>
</reference>
<comment type="similarity">
    <text evidence="1">Belongs to the folylpolyglutamate synthase family.</text>
</comment>
<dbReference type="PANTHER" id="PTHR11136">
    <property type="entry name" value="FOLYLPOLYGLUTAMATE SYNTHASE-RELATED"/>
    <property type="match status" value="1"/>
</dbReference>
<evidence type="ECO:0000256" key="3">
    <source>
        <dbReference type="ARBA" id="ARBA00022723"/>
    </source>
</evidence>
<protein>
    <recommendedName>
        <fullName evidence="7">Mur ligase central domain-containing protein</fullName>
    </recommendedName>
</protein>
<dbReference type="InterPro" id="IPR036615">
    <property type="entry name" value="Mur_ligase_C_dom_sf"/>
</dbReference>
<dbReference type="NCBIfam" id="TIGR01499">
    <property type="entry name" value="folC"/>
    <property type="match status" value="1"/>
</dbReference>
<dbReference type="EMBL" id="MFCA01000017">
    <property type="protein sequence ID" value="OGE02266.1"/>
    <property type="molecule type" value="Genomic_DNA"/>
</dbReference>
<dbReference type="InterPro" id="IPR001645">
    <property type="entry name" value="Folylpolyglutamate_synth"/>
</dbReference>
<gene>
    <name evidence="8" type="ORF">A2196_03730</name>
</gene>
<keyword evidence="6" id="KW-0460">Magnesium</keyword>
<evidence type="ECO:0000256" key="1">
    <source>
        <dbReference type="ARBA" id="ARBA00008276"/>
    </source>
</evidence>
<dbReference type="GO" id="GO:0005737">
    <property type="term" value="C:cytoplasm"/>
    <property type="evidence" value="ECO:0007669"/>
    <property type="project" value="TreeGrafter"/>
</dbReference>
<proteinExistence type="inferred from homology"/>
<dbReference type="Gene3D" id="3.40.1190.10">
    <property type="entry name" value="Mur-like, catalytic domain"/>
    <property type="match status" value="1"/>
</dbReference>
<dbReference type="Proteomes" id="UP000176751">
    <property type="component" value="Unassembled WGS sequence"/>
</dbReference>
<dbReference type="Pfam" id="PF08245">
    <property type="entry name" value="Mur_ligase_M"/>
    <property type="match status" value="1"/>
</dbReference>
<dbReference type="SUPFAM" id="SSF53623">
    <property type="entry name" value="MurD-like peptide ligases, catalytic domain"/>
    <property type="match status" value="2"/>
</dbReference>
<dbReference type="PANTHER" id="PTHR11136:SF0">
    <property type="entry name" value="DIHYDROFOLATE SYNTHETASE-RELATED"/>
    <property type="match status" value="1"/>
</dbReference>
<dbReference type="InterPro" id="IPR013221">
    <property type="entry name" value="Mur_ligase_cen"/>
</dbReference>
<dbReference type="InterPro" id="IPR036565">
    <property type="entry name" value="Mur-like_cat_sf"/>
</dbReference>
<sequence length="546" mass="61149">MFGSYYEVRDWLEGFIPFTYSKENLGLARIRYLLKLLGNPQKKFKSIHIAGTSGKGSTAFYIGRLLQVIKLQTPNSKFQKKIISKKNWKLEIRERIFGKSKSGNWKFQPKVGLHLSPHLVDLRERMQILFTSVIPANAGIHKPVDDWIPDRVGDDSTLIPIGRFLRLFNQIRPIVEGIKKIQPDLTPSYFEILVAASFLYFAQEKVDWAVVEVGLGGRLDATNVLRPELCVITNVGLDHTDILGRSIEEIAYEKAGIIKSNTKHGTRNRKQETGDLVITGATGKALEVIKKVAKEKKAQLITINTQSPKITSKTDSFGNITEYIDLFNHNPQKFAFENGLLAVFALSALRIKLSLHTIKEAFSVGFPGRLEEIDKGVILDGAHNPQKIKFLVNFLRKFTVHPSTSLRADSSPFDFAQGRQFTVILVVAFKKGKEWQKMLDLLINNLPIKAVIATKFNAVTDMGRYQAVGPQEITNYIELKSKRVKVEGFDNSQEAVFEALAQAGFTPGVSNDQSGRTPGVSPALVLITGSLYLVGEVRTIWHLPDF</sequence>
<dbReference type="GO" id="GO:0004326">
    <property type="term" value="F:tetrahydrofolylpolyglutamate synthase activity"/>
    <property type="evidence" value="ECO:0007669"/>
    <property type="project" value="InterPro"/>
</dbReference>
<dbReference type="GO" id="GO:0046872">
    <property type="term" value="F:metal ion binding"/>
    <property type="evidence" value="ECO:0007669"/>
    <property type="project" value="UniProtKB-KW"/>
</dbReference>
<keyword evidence="3" id="KW-0479">Metal-binding</keyword>
<dbReference type="AlphaFoldDB" id="A0A1F5HDW0"/>
<accession>A0A1F5HDW0</accession>
<evidence type="ECO:0000256" key="5">
    <source>
        <dbReference type="ARBA" id="ARBA00022840"/>
    </source>
</evidence>